<reference evidence="2" key="1">
    <citation type="submission" date="2016-10" db="EMBL/GenBank/DDBJ databases">
        <authorList>
            <person name="Varghese N."/>
            <person name="Submissions S."/>
        </authorList>
    </citation>
    <scope>NUCLEOTIDE SEQUENCE [LARGE SCALE GENOMIC DNA]</scope>
    <source>
        <strain evidence="2">CECT 8338</strain>
    </source>
</reference>
<evidence type="ECO:0000313" key="1">
    <source>
        <dbReference type="EMBL" id="SDT90893.1"/>
    </source>
</evidence>
<dbReference type="EMBL" id="LT629787">
    <property type="protein sequence ID" value="SDT90893.1"/>
    <property type="molecule type" value="Genomic_DNA"/>
</dbReference>
<dbReference type="Proteomes" id="UP000243924">
    <property type="component" value="Chromosome I"/>
</dbReference>
<protein>
    <submittedName>
        <fullName evidence="1">Uncharacterized protein</fullName>
    </submittedName>
</protein>
<name>A0A1H2E744_9GAMM</name>
<evidence type="ECO:0000313" key="2">
    <source>
        <dbReference type="Proteomes" id="UP000243924"/>
    </source>
</evidence>
<gene>
    <name evidence="1" type="ORF">SAMN05216210_0404</name>
</gene>
<organism evidence="1 2">
    <name type="scientific">Halopseudomonas salegens</name>
    <dbReference type="NCBI Taxonomy" id="1434072"/>
    <lineage>
        <taxon>Bacteria</taxon>
        <taxon>Pseudomonadati</taxon>
        <taxon>Pseudomonadota</taxon>
        <taxon>Gammaproteobacteria</taxon>
        <taxon>Pseudomonadales</taxon>
        <taxon>Pseudomonadaceae</taxon>
        <taxon>Halopseudomonas</taxon>
    </lineage>
</organism>
<keyword evidence="2" id="KW-1185">Reference proteome</keyword>
<sequence length="35" mass="3875">MDGFTACPELVSDNQAGTQDWFKLSCLLNISQDRA</sequence>
<proteinExistence type="predicted"/>
<dbReference type="AlphaFoldDB" id="A0A1H2E744"/>
<accession>A0A1H2E744</accession>